<organism evidence="1 2">
    <name type="scientific">Lysinibacillus tabacifolii</name>
    <dbReference type="NCBI Taxonomy" id="1173107"/>
    <lineage>
        <taxon>Bacteria</taxon>
        <taxon>Bacillati</taxon>
        <taxon>Bacillota</taxon>
        <taxon>Bacilli</taxon>
        <taxon>Bacillales</taxon>
        <taxon>Bacillaceae</taxon>
        <taxon>Lysinibacillus</taxon>
    </lineage>
</organism>
<dbReference type="EMBL" id="SZPT01000001">
    <property type="protein sequence ID" value="TKI50621.1"/>
    <property type="molecule type" value="Genomic_DNA"/>
</dbReference>
<comment type="caution">
    <text evidence="1">The sequence shown here is derived from an EMBL/GenBank/DDBJ whole genome shotgun (WGS) entry which is preliminary data.</text>
</comment>
<gene>
    <name evidence="1" type="ORF">FC748_05270</name>
</gene>
<dbReference type="RefSeq" id="WP_108030217.1">
    <property type="nucleotide sequence ID" value="NZ_PYUE01000003.1"/>
</dbReference>
<evidence type="ECO:0000313" key="1">
    <source>
        <dbReference type="EMBL" id="TKI50621.1"/>
    </source>
</evidence>
<sequence length="79" mass="9492">MRKQTFKEYLLRKYPPNVRSLEEAYSCNVWNDCTLEEAIDMSDKVIELFKGVNMTYTDAYAMLGFIRMDLDYRSERVKF</sequence>
<reference evidence="1 2" key="1">
    <citation type="submission" date="2019-04" db="EMBL/GenBank/DDBJ databases">
        <title>Lysinibacillus genome sequencing.</title>
        <authorList>
            <person name="Dunlap C."/>
        </authorList>
    </citation>
    <scope>NUCLEOTIDE SEQUENCE [LARGE SCALE GENOMIC DNA]</scope>
    <source>
        <strain evidence="1 2">KCTC 33042</strain>
    </source>
</reference>
<keyword evidence="2" id="KW-1185">Reference proteome</keyword>
<protein>
    <submittedName>
        <fullName evidence="1">Uncharacterized protein</fullName>
    </submittedName>
</protein>
<dbReference type="Proteomes" id="UP000308330">
    <property type="component" value="Unassembled WGS sequence"/>
</dbReference>
<proteinExistence type="predicted"/>
<accession>A0ABY2T488</accession>
<evidence type="ECO:0000313" key="2">
    <source>
        <dbReference type="Proteomes" id="UP000308330"/>
    </source>
</evidence>
<name>A0ABY2T488_9BACI</name>